<accession>A0A8J2SSX8</accession>
<dbReference type="EMBL" id="CAKKNE010000005">
    <property type="protein sequence ID" value="CAH0375648.1"/>
    <property type="molecule type" value="Genomic_DNA"/>
</dbReference>
<keyword evidence="6" id="KW-0507">mRNA processing</keyword>
<keyword evidence="6" id="KW-0506">mRNA capping</keyword>
<keyword evidence="11" id="KW-1185">Reference proteome</keyword>
<evidence type="ECO:0000256" key="8">
    <source>
        <dbReference type="SAM" id="MobiDB-lite"/>
    </source>
</evidence>
<protein>
    <recommendedName>
        <fullName evidence="1">mRNA (guanine-N(7))-methyltransferase</fullName>
        <ecNumber evidence="1">2.1.1.56</ecNumber>
    </recommendedName>
</protein>
<dbReference type="GO" id="GO:0005634">
    <property type="term" value="C:nucleus"/>
    <property type="evidence" value="ECO:0007669"/>
    <property type="project" value="TreeGrafter"/>
</dbReference>
<evidence type="ECO:0000256" key="1">
    <source>
        <dbReference type="ARBA" id="ARBA00011926"/>
    </source>
</evidence>
<comment type="catalytic activity">
    <reaction evidence="7">
        <text>a 5'-end (5'-triphosphoguanosine)-ribonucleoside in mRNA + S-adenosyl-L-methionine = a 5'-end (N(7)-methyl 5'-triphosphoguanosine)-ribonucleoside in mRNA + S-adenosyl-L-homocysteine</text>
        <dbReference type="Rhea" id="RHEA:67008"/>
        <dbReference type="Rhea" id="RHEA-COMP:17166"/>
        <dbReference type="Rhea" id="RHEA-COMP:17167"/>
        <dbReference type="ChEBI" id="CHEBI:57856"/>
        <dbReference type="ChEBI" id="CHEBI:59789"/>
        <dbReference type="ChEBI" id="CHEBI:156461"/>
        <dbReference type="ChEBI" id="CHEBI:167617"/>
        <dbReference type="EC" id="2.1.1.56"/>
    </reaction>
</comment>
<dbReference type="OrthoDB" id="10248867at2759"/>
<evidence type="ECO:0000256" key="6">
    <source>
        <dbReference type="ARBA" id="ARBA00023042"/>
    </source>
</evidence>
<feature type="domain" description="MRNA cap 0 methyltransferase" evidence="9">
    <location>
        <begin position="212"/>
        <end position="528"/>
    </location>
</feature>
<keyword evidence="2" id="KW-0489">Methyltransferase</keyword>
<dbReference type="PANTHER" id="PTHR12189">
    <property type="entry name" value="MRNA GUANINE-7- METHYLTRANSFERASE"/>
    <property type="match status" value="1"/>
</dbReference>
<dbReference type="InterPro" id="IPR029063">
    <property type="entry name" value="SAM-dependent_MTases_sf"/>
</dbReference>
<dbReference type="PANTHER" id="PTHR12189:SF2">
    <property type="entry name" value="MRNA CAP GUANINE-N7 METHYLTRANSFERASE"/>
    <property type="match status" value="1"/>
</dbReference>
<evidence type="ECO:0000256" key="5">
    <source>
        <dbReference type="ARBA" id="ARBA00022884"/>
    </source>
</evidence>
<dbReference type="GO" id="GO:0003723">
    <property type="term" value="F:RNA binding"/>
    <property type="evidence" value="ECO:0007669"/>
    <property type="project" value="UniProtKB-KW"/>
</dbReference>
<dbReference type="GO" id="GO:0004482">
    <property type="term" value="F:mRNA 5'-cap (guanine-N7-)-methyltransferase activity"/>
    <property type="evidence" value="ECO:0007669"/>
    <property type="project" value="UniProtKB-EC"/>
</dbReference>
<dbReference type="CDD" id="cd02440">
    <property type="entry name" value="AdoMet_MTases"/>
    <property type="match status" value="1"/>
</dbReference>
<dbReference type="InterPro" id="IPR039753">
    <property type="entry name" value="RG7MT1"/>
</dbReference>
<dbReference type="Pfam" id="PF03291">
    <property type="entry name" value="mRNA_G-N7_MeTrfase"/>
    <property type="match status" value="2"/>
</dbReference>
<evidence type="ECO:0000256" key="4">
    <source>
        <dbReference type="ARBA" id="ARBA00022691"/>
    </source>
</evidence>
<dbReference type="Proteomes" id="UP000789595">
    <property type="component" value="Unassembled WGS sequence"/>
</dbReference>
<sequence length="634" mass="68595">MSLLEVDGNAIASLTCEPASLALPPVLRVNVSDGYERDSGRWARLRGRCFLVPSDADGRARLEAYCADLAKPRPPNPYGKAAVLQRSNDGRPTAVIPPAVARDGRAVCLFDEDGSLSDVAVRVLDERDHAFLLRATAADCCVVPLQASSEDDGQRARQFGTWLRQRNKFANAGRGAWLTSATDGSLELVIDPAADFYNSLKRTRQQGERGQTRIYHLRRLNNWVKAEIISQACKGKEAPAILDLACGKGGDLGKFIRAAPGRYVGVDIAKTSLEDAVERLESDSRRWGAVPVTLVECSLGGSSILEAAPRQVYADSTWSTAPYAVPPSLFDVASMQFALHYMFESEQRASRLFSDVFGALKPGGSLVATTVNCTALCARILSTANPASSDMTPPSTDIAEWYVAVVDHEPPMDEKGLTLLKDALKRRRRVLEVCGLRYWFRLLDGDGSTAVDAPEWLAPREVIDDLAQKAGLRVDGYTPFAEFVEARAQTPEGRASLERMGVPDTSGSLSQAEWDVASLYVVLRLTKPIIAGPDPMALAFGKVKKAWGSRWDGLKGAEKISLVQRCASGQSGWEPPPQSLAVDADFGDDDDEAPLAVDNDFGDDDDEDMLGPASPSYPPPPLRPRASSSPIMTG</sequence>
<feature type="compositionally biased region" description="Low complexity" evidence="8">
    <location>
        <begin position="624"/>
        <end position="634"/>
    </location>
</feature>
<dbReference type="Gene3D" id="3.40.50.150">
    <property type="entry name" value="Vaccinia Virus protein VP39"/>
    <property type="match status" value="1"/>
</dbReference>
<comment type="caution">
    <text evidence="10">The sequence shown here is derived from an EMBL/GenBank/DDBJ whole genome shotgun (WGS) entry which is preliminary data.</text>
</comment>
<name>A0A8J2SSX8_9STRA</name>
<dbReference type="SUPFAM" id="SSF53335">
    <property type="entry name" value="S-adenosyl-L-methionine-dependent methyltransferases"/>
    <property type="match status" value="1"/>
</dbReference>
<dbReference type="InterPro" id="IPR004971">
    <property type="entry name" value="mRNA_G-N7_MeTrfase_dom"/>
</dbReference>
<proteinExistence type="predicted"/>
<keyword evidence="4" id="KW-0949">S-adenosyl-L-methionine</keyword>
<evidence type="ECO:0000256" key="2">
    <source>
        <dbReference type="ARBA" id="ARBA00022603"/>
    </source>
</evidence>
<reference evidence="10" key="1">
    <citation type="submission" date="2021-11" db="EMBL/GenBank/DDBJ databases">
        <authorList>
            <consortium name="Genoscope - CEA"/>
            <person name="William W."/>
        </authorList>
    </citation>
    <scope>NUCLEOTIDE SEQUENCE</scope>
</reference>
<evidence type="ECO:0000256" key="7">
    <source>
        <dbReference type="ARBA" id="ARBA00044712"/>
    </source>
</evidence>
<dbReference type="AlphaFoldDB" id="A0A8J2SSX8"/>
<gene>
    <name evidence="10" type="ORF">PECAL_5P01820</name>
</gene>
<evidence type="ECO:0000313" key="11">
    <source>
        <dbReference type="Proteomes" id="UP000789595"/>
    </source>
</evidence>
<keyword evidence="5" id="KW-0694">RNA-binding</keyword>
<evidence type="ECO:0000259" key="9">
    <source>
        <dbReference type="PROSITE" id="PS51562"/>
    </source>
</evidence>
<evidence type="ECO:0000313" key="10">
    <source>
        <dbReference type="EMBL" id="CAH0375648.1"/>
    </source>
</evidence>
<dbReference type="PROSITE" id="PS51562">
    <property type="entry name" value="RNA_CAP0_MT"/>
    <property type="match status" value="1"/>
</dbReference>
<organism evidence="10 11">
    <name type="scientific">Pelagomonas calceolata</name>
    <dbReference type="NCBI Taxonomy" id="35677"/>
    <lineage>
        <taxon>Eukaryota</taxon>
        <taxon>Sar</taxon>
        <taxon>Stramenopiles</taxon>
        <taxon>Ochrophyta</taxon>
        <taxon>Pelagophyceae</taxon>
        <taxon>Pelagomonadales</taxon>
        <taxon>Pelagomonadaceae</taxon>
        <taxon>Pelagomonas</taxon>
    </lineage>
</organism>
<dbReference type="EC" id="2.1.1.56" evidence="1"/>
<keyword evidence="3" id="KW-0808">Transferase</keyword>
<feature type="region of interest" description="Disordered" evidence="8">
    <location>
        <begin position="568"/>
        <end position="634"/>
    </location>
</feature>
<feature type="compositionally biased region" description="Acidic residues" evidence="8">
    <location>
        <begin position="600"/>
        <end position="609"/>
    </location>
</feature>
<evidence type="ECO:0000256" key="3">
    <source>
        <dbReference type="ARBA" id="ARBA00022679"/>
    </source>
</evidence>